<evidence type="ECO:0000313" key="4">
    <source>
        <dbReference type="Proteomes" id="UP000183794"/>
    </source>
</evidence>
<dbReference type="SUPFAM" id="SSF81901">
    <property type="entry name" value="HCP-like"/>
    <property type="match status" value="1"/>
</dbReference>
<dbReference type="InterPro" id="IPR006597">
    <property type="entry name" value="Sel1-like"/>
</dbReference>
<dbReference type="AlphaFoldDB" id="A0A090K535"/>
<accession>A0A090K535</accession>
<dbReference type="Proteomes" id="UP000183794">
    <property type="component" value="Unassembled WGS sequence"/>
</dbReference>
<dbReference type="GeneID" id="61294298"/>
<protein>
    <submittedName>
        <fullName evidence="2">Uncharacterized protein</fullName>
    </submittedName>
</protein>
<dbReference type="Gene3D" id="1.25.40.10">
    <property type="entry name" value="Tetratricopeptide repeat domain"/>
    <property type="match status" value="2"/>
</dbReference>
<dbReference type="PANTHER" id="PTHR43628">
    <property type="entry name" value="ACTIVATOR OF C KINASE PROTEIN 1-RELATED"/>
    <property type="match status" value="1"/>
</dbReference>
<dbReference type="Proteomes" id="UP000182660">
    <property type="component" value="Unassembled WGS sequence"/>
</dbReference>
<evidence type="ECO:0000313" key="2">
    <source>
        <dbReference type="EMBL" id="SGY85731.1"/>
    </source>
</evidence>
<reference evidence="1 3" key="1">
    <citation type="submission" date="2016-11" db="EMBL/GenBank/DDBJ databases">
        <authorList>
            <person name="Klemetsen T."/>
        </authorList>
    </citation>
    <scope>NUCLEOTIDE SEQUENCE [LARGE SCALE GENOMIC DNA]</scope>
    <source>
        <strain evidence="1">MT 2528</strain>
    </source>
</reference>
<reference evidence="2 4" key="2">
    <citation type="submission" date="2016-11" db="EMBL/GenBank/DDBJ databases">
        <authorList>
            <person name="Jaros S."/>
            <person name="Januszkiewicz K."/>
            <person name="Wedrychowicz H."/>
        </authorList>
    </citation>
    <scope>NUCLEOTIDE SEQUENCE [LARGE SCALE GENOMIC DNA]</scope>
    <source>
        <strain evidence="2">NVI 5450</strain>
    </source>
</reference>
<proteinExistence type="predicted"/>
<organism evidence="2 4">
    <name type="scientific">Moritella viscosa</name>
    <dbReference type="NCBI Taxonomy" id="80854"/>
    <lineage>
        <taxon>Bacteria</taxon>
        <taxon>Pseudomonadati</taxon>
        <taxon>Pseudomonadota</taxon>
        <taxon>Gammaproteobacteria</taxon>
        <taxon>Alteromonadales</taxon>
        <taxon>Moritellaceae</taxon>
        <taxon>Moritella</taxon>
    </lineage>
</organism>
<dbReference type="Pfam" id="PF08238">
    <property type="entry name" value="Sel1"/>
    <property type="match status" value="4"/>
</dbReference>
<dbReference type="STRING" id="80854.MVIS_0847"/>
<dbReference type="PATRIC" id="fig|80854.5.peg.886"/>
<dbReference type="PANTHER" id="PTHR43628:SF1">
    <property type="entry name" value="CHITIN SYNTHASE REGULATORY FACTOR 2-RELATED"/>
    <property type="match status" value="1"/>
</dbReference>
<dbReference type="InterPro" id="IPR052945">
    <property type="entry name" value="Mitotic_Regulator"/>
</dbReference>
<dbReference type="HOGENOM" id="CLU_000288_36_8_6"/>
<dbReference type="EMBL" id="FPLJ01000017">
    <property type="protein sequence ID" value="SGY84062.1"/>
    <property type="molecule type" value="Genomic_DNA"/>
</dbReference>
<dbReference type="OrthoDB" id="80091at2"/>
<name>A0A090K535_9GAMM</name>
<dbReference type="KEGG" id="mvs:MVIS_0847"/>
<evidence type="ECO:0000313" key="3">
    <source>
        <dbReference type="Proteomes" id="UP000182660"/>
    </source>
</evidence>
<dbReference type="InterPro" id="IPR011990">
    <property type="entry name" value="TPR-like_helical_dom_sf"/>
</dbReference>
<dbReference type="EMBL" id="FPLD01000014">
    <property type="protein sequence ID" value="SGY85731.1"/>
    <property type="molecule type" value="Genomic_DNA"/>
</dbReference>
<dbReference type="RefSeq" id="WP_045109265.1">
    <property type="nucleotide sequence ID" value="NZ_CAWQZC010000056.1"/>
</dbReference>
<keyword evidence="3" id="KW-1185">Reference proteome</keyword>
<sequence length="255" mass="28361">MSLINKLTAKLGSKSSASTASIVWPEAAFTREQHAQRNTQFSQTYYAYTDPQQAFEFCRAQADEGVVTALYLLALQYEQGDGQQTYLRQAVSCYQRAADCQHPESLFNLALLQLQGQLGKPNAVLAFSYFEQAAKLGLVQAQYNLASMLDQGSGCFKDHIAAFDWYQKAAEQGYTQAWQNIAVMYYRGEGVEPDKLKAYAWTLLAAKAGVEEAIAAEPEMTQALNSTEILVGKAQFDHLQQGFLAYLPIETRFEG</sequence>
<evidence type="ECO:0000313" key="1">
    <source>
        <dbReference type="EMBL" id="SGY84062.1"/>
    </source>
</evidence>
<dbReference type="SMART" id="SM00671">
    <property type="entry name" value="SEL1"/>
    <property type="match status" value="4"/>
</dbReference>
<gene>
    <name evidence="1" type="ORF">MT2528_0566</name>
    <name evidence="2" type="ORF">NVI5450_0557</name>
</gene>